<reference evidence="1 2" key="1">
    <citation type="journal article" date="2020" name="BMC Genomics">
        <title>Intraspecific diversification of the crop wild relative Brassica cretica Lam. using demographic model selection.</title>
        <authorList>
            <person name="Kioukis A."/>
            <person name="Michalopoulou V.A."/>
            <person name="Briers L."/>
            <person name="Pirintsos S."/>
            <person name="Studholme D.J."/>
            <person name="Pavlidis P."/>
            <person name="Sarris P.F."/>
        </authorList>
    </citation>
    <scope>NUCLEOTIDE SEQUENCE [LARGE SCALE GENOMIC DNA]</scope>
    <source>
        <strain evidence="2">cv. PFS-1207/04</strain>
    </source>
</reference>
<evidence type="ECO:0000313" key="1">
    <source>
        <dbReference type="EMBL" id="KAF3591794.1"/>
    </source>
</evidence>
<comment type="caution">
    <text evidence="1">The sequence shown here is derived from an EMBL/GenBank/DDBJ whole genome shotgun (WGS) entry which is preliminary data.</text>
</comment>
<proteinExistence type="predicted"/>
<accession>A0ABQ7E3K0</accession>
<dbReference type="Proteomes" id="UP000266723">
    <property type="component" value="Unassembled WGS sequence"/>
</dbReference>
<gene>
    <name evidence="1" type="ORF">DY000_02027588</name>
</gene>
<organism evidence="1 2">
    <name type="scientific">Brassica cretica</name>
    <name type="common">Mustard</name>
    <dbReference type="NCBI Taxonomy" id="69181"/>
    <lineage>
        <taxon>Eukaryota</taxon>
        <taxon>Viridiplantae</taxon>
        <taxon>Streptophyta</taxon>
        <taxon>Embryophyta</taxon>
        <taxon>Tracheophyta</taxon>
        <taxon>Spermatophyta</taxon>
        <taxon>Magnoliopsida</taxon>
        <taxon>eudicotyledons</taxon>
        <taxon>Gunneridae</taxon>
        <taxon>Pentapetalae</taxon>
        <taxon>rosids</taxon>
        <taxon>malvids</taxon>
        <taxon>Brassicales</taxon>
        <taxon>Brassicaceae</taxon>
        <taxon>Brassiceae</taxon>
        <taxon>Brassica</taxon>
    </lineage>
</organism>
<dbReference type="EMBL" id="QGKV02000299">
    <property type="protein sequence ID" value="KAF3591794.1"/>
    <property type="molecule type" value="Genomic_DNA"/>
</dbReference>
<protein>
    <submittedName>
        <fullName evidence="1">Uncharacterized protein</fullName>
    </submittedName>
</protein>
<name>A0ABQ7E3K0_BRACR</name>
<sequence length="118" mass="13743">MIKIKKPRIQEEEDKNNVSSNISNIKKEFSRQLSAIDLNLRVDAEEEEAAKPESQTSRRYQGVLREDPRGGLRVERFELTVEPELIEKLYRRCGYFANSVLEEWVKEVLTAPPPLEII</sequence>
<keyword evidence="2" id="KW-1185">Reference proteome</keyword>
<evidence type="ECO:0000313" key="2">
    <source>
        <dbReference type="Proteomes" id="UP000266723"/>
    </source>
</evidence>